<organism evidence="2 3">
    <name type="scientific">Polyplosphaeria fusca</name>
    <dbReference type="NCBI Taxonomy" id="682080"/>
    <lineage>
        <taxon>Eukaryota</taxon>
        <taxon>Fungi</taxon>
        <taxon>Dikarya</taxon>
        <taxon>Ascomycota</taxon>
        <taxon>Pezizomycotina</taxon>
        <taxon>Dothideomycetes</taxon>
        <taxon>Pleosporomycetidae</taxon>
        <taxon>Pleosporales</taxon>
        <taxon>Tetraplosphaeriaceae</taxon>
        <taxon>Polyplosphaeria</taxon>
    </lineage>
</organism>
<sequence>MDPRGVNNSGPYLNCFADDYTNNFYNSHIWLPTHGYLDPSSRDSFWRQSGATAAWCSQTLNATAKYVNTPATARDMLHYAEKLAASQNKNPDEAKVDYYGASYGSVLGSTFARLYPDRMGRFIMDGIADNSDYYAGTWEAGVLQSDAALASFFIYCFAAGPKCQFYRNDSSADAMQARFDAILEDLKTEPIVVADPELVEFPYLVTHIDLLGFAILELYSYIQGFLRFAIVFSELEQRNATTLVGLLPAAGVTKGLVPRDTTFVPDFNPQQARVTIACNDQNGRNNLSSPEKFGEYVQKNVETSKYFGELWSGLVPPRCWNWKIEAPETQVISQDLKRMELERPILWLANKLDPVAASQEKMAEFFPNSRILTQDSIGHGIGIAVSNCTTEHVQNFLATGELPAEDVLCPVEYGPFDLIE</sequence>
<dbReference type="Gene3D" id="3.40.50.1820">
    <property type="entry name" value="alpha/beta hydrolase"/>
    <property type="match status" value="1"/>
</dbReference>
<evidence type="ECO:0000259" key="1">
    <source>
        <dbReference type="Pfam" id="PF08386"/>
    </source>
</evidence>
<dbReference type="Pfam" id="PF08386">
    <property type="entry name" value="Abhydrolase_4"/>
    <property type="match status" value="1"/>
</dbReference>
<dbReference type="SUPFAM" id="SSF53474">
    <property type="entry name" value="alpha/beta-Hydrolases"/>
    <property type="match status" value="1"/>
</dbReference>
<proteinExistence type="predicted"/>
<keyword evidence="3" id="KW-1185">Reference proteome</keyword>
<dbReference type="InterPro" id="IPR013595">
    <property type="entry name" value="Pept_S33_TAP-like_C"/>
</dbReference>
<reference evidence="2" key="1">
    <citation type="journal article" date="2020" name="Stud. Mycol.">
        <title>101 Dothideomycetes genomes: a test case for predicting lifestyles and emergence of pathogens.</title>
        <authorList>
            <person name="Haridas S."/>
            <person name="Albert R."/>
            <person name="Binder M."/>
            <person name="Bloem J."/>
            <person name="Labutti K."/>
            <person name="Salamov A."/>
            <person name="Andreopoulos B."/>
            <person name="Baker S."/>
            <person name="Barry K."/>
            <person name="Bills G."/>
            <person name="Bluhm B."/>
            <person name="Cannon C."/>
            <person name="Castanera R."/>
            <person name="Culley D."/>
            <person name="Daum C."/>
            <person name="Ezra D."/>
            <person name="Gonzalez J."/>
            <person name="Henrissat B."/>
            <person name="Kuo A."/>
            <person name="Liang C."/>
            <person name="Lipzen A."/>
            <person name="Lutzoni F."/>
            <person name="Magnuson J."/>
            <person name="Mondo S."/>
            <person name="Nolan M."/>
            <person name="Ohm R."/>
            <person name="Pangilinan J."/>
            <person name="Park H.-J."/>
            <person name="Ramirez L."/>
            <person name="Alfaro M."/>
            <person name="Sun H."/>
            <person name="Tritt A."/>
            <person name="Yoshinaga Y."/>
            <person name="Zwiers L.-H."/>
            <person name="Turgeon B."/>
            <person name="Goodwin S."/>
            <person name="Spatafora J."/>
            <person name="Crous P."/>
            <person name="Grigoriev I."/>
        </authorList>
    </citation>
    <scope>NUCLEOTIDE SEQUENCE</scope>
    <source>
        <strain evidence="2">CBS 125425</strain>
    </source>
</reference>
<name>A0A9P4QID8_9PLEO</name>
<evidence type="ECO:0000313" key="2">
    <source>
        <dbReference type="EMBL" id="KAF2727878.1"/>
    </source>
</evidence>
<dbReference type="InterPro" id="IPR029058">
    <property type="entry name" value="AB_hydrolase_fold"/>
</dbReference>
<accession>A0A9P4QID8</accession>
<gene>
    <name evidence="2" type="ORF">EJ04DRAFT_593732</name>
</gene>
<dbReference type="Proteomes" id="UP000799444">
    <property type="component" value="Unassembled WGS sequence"/>
</dbReference>
<evidence type="ECO:0000313" key="3">
    <source>
        <dbReference type="Proteomes" id="UP000799444"/>
    </source>
</evidence>
<dbReference type="OrthoDB" id="425534at2759"/>
<dbReference type="AlphaFoldDB" id="A0A9P4QID8"/>
<protein>
    <recommendedName>
        <fullName evidence="1">Peptidase S33 tripeptidyl aminopeptidase-like C-terminal domain-containing protein</fullName>
    </recommendedName>
</protein>
<feature type="domain" description="Peptidase S33 tripeptidyl aminopeptidase-like C-terminal" evidence="1">
    <location>
        <begin position="306"/>
        <end position="409"/>
    </location>
</feature>
<dbReference type="EMBL" id="ML996306">
    <property type="protein sequence ID" value="KAF2727878.1"/>
    <property type="molecule type" value="Genomic_DNA"/>
</dbReference>
<comment type="caution">
    <text evidence="2">The sequence shown here is derived from an EMBL/GenBank/DDBJ whole genome shotgun (WGS) entry which is preliminary data.</text>
</comment>